<dbReference type="EMBL" id="JACOFX010000009">
    <property type="protein sequence ID" value="MBC3909294.1"/>
    <property type="molecule type" value="Genomic_DNA"/>
</dbReference>
<proteinExistence type="predicted"/>
<evidence type="ECO:0000256" key="1">
    <source>
        <dbReference type="SAM" id="Phobius"/>
    </source>
</evidence>
<dbReference type="SMART" id="SM00304">
    <property type="entry name" value="HAMP"/>
    <property type="match status" value="1"/>
</dbReference>
<dbReference type="SMART" id="SM00052">
    <property type="entry name" value="EAL"/>
    <property type="match status" value="1"/>
</dbReference>
<dbReference type="Pfam" id="PF12729">
    <property type="entry name" value="4HB_MCP_1"/>
    <property type="match status" value="1"/>
</dbReference>
<dbReference type="InterPro" id="IPR035919">
    <property type="entry name" value="EAL_sf"/>
</dbReference>
<keyword evidence="1" id="KW-0472">Membrane</keyword>
<dbReference type="PANTHER" id="PTHR33121">
    <property type="entry name" value="CYCLIC DI-GMP PHOSPHODIESTERASE PDEF"/>
    <property type="match status" value="1"/>
</dbReference>
<dbReference type="Proteomes" id="UP000646911">
    <property type="component" value="Unassembled WGS sequence"/>
</dbReference>
<dbReference type="InterPro" id="IPR003660">
    <property type="entry name" value="HAMP_dom"/>
</dbReference>
<comment type="caution">
    <text evidence="5">The sequence shown here is derived from an EMBL/GenBank/DDBJ whole genome shotgun (WGS) entry which is preliminary data.</text>
</comment>
<accession>A0ABR6ZCG5</accession>
<evidence type="ECO:0000313" key="6">
    <source>
        <dbReference type="Proteomes" id="UP000646911"/>
    </source>
</evidence>
<dbReference type="RefSeq" id="WP_186954822.1">
    <property type="nucleotide sequence ID" value="NZ_JACOFX010000009.1"/>
</dbReference>
<dbReference type="InterPro" id="IPR029787">
    <property type="entry name" value="Nucleotide_cyclase"/>
</dbReference>
<dbReference type="Gene3D" id="3.30.70.270">
    <property type="match status" value="1"/>
</dbReference>
<keyword evidence="1" id="KW-0812">Transmembrane</keyword>
<protein>
    <submittedName>
        <fullName evidence="5">EAL domain-containing protein</fullName>
    </submittedName>
</protein>
<feature type="domain" description="EAL" evidence="2">
    <location>
        <begin position="448"/>
        <end position="701"/>
    </location>
</feature>
<organism evidence="5 6">
    <name type="scientific">Undibacterium umbellatum</name>
    <dbReference type="NCBI Taxonomy" id="2762300"/>
    <lineage>
        <taxon>Bacteria</taxon>
        <taxon>Pseudomonadati</taxon>
        <taxon>Pseudomonadota</taxon>
        <taxon>Betaproteobacteria</taxon>
        <taxon>Burkholderiales</taxon>
        <taxon>Oxalobacteraceae</taxon>
        <taxon>Undibacterium</taxon>
    </lineage>
</organism>
<keyword evidence="6" id="KW-1185">Reference proteome</keyword>
<dbReference type="PROSITE" id="PS50885">
    <property type="entry name" value="HAMP"/>
    <property type="match status" value="1"/>
</dbReference>
<dbReference type="Gene3D" id="6.10.340.10">
    <property type="match status" value="1"/>
</dbReference>
<feature type="transmembrane region" description="Helical" evidence="1">
    <location>
        <begin position="20"/>
        <end position="40"/>
    </location>
</feature>
<name>A0ABR6ZCG5_9BURK</name>
<dbReference type="PANTHER" id="PTHR33121:SF19">
    <property type="entry name" value="CYCLIC DI-GMP PHOSPHODIESTERASE PA2567"/>
    <property type="match status" value="1"/>
</dbReference>
<keyword evidence="1" id="KW-1133">Transmembrane helix</keyword>
<dbReference type="InterPro" id="IPR050706">
    <property type="entry name" value="Cyclic-di-GMP_PDE-like"/>
</dbReference>
<dbReference type="PROSITE" id="PS50887">
    <property type="entry name" value="GGDEF"/>
    <property type="match status" value="1"/>
</dbReference>
<dbReference type="InterPro" id="IPR000160">
    <property type="entry name" value="GGDEF_dom"/>
</dbReference>
<reference evidence="5 6" key="1">
    <citation type="submission" date="2020-08" db="EMBL/GenBank/DDBJ databases">
        <title>Novel species isolated from subtropical streams in China.</title>
        <authorList>
            <person name="Lu H."/>
        </authorList>
    </citation>
    <scope>NUCLEOTIDE SEQUENCE [LARGE SCALE GENOMIC DNA]</scope>
    <source>
        <strain evidence="5 6">NL8W</strain>
    </source>
</reference>
<dbReference type="CDD" id="cd06225">
    <property type="entry name" value="HAMP"/>
    <property type="match status" value="1"/>
</dbReference>
<dbReference type="InterPro" id="IPR024478">
    <property type="entry name" value="HlyB_4HB_MCP"/>
</dbReference>
<dbReference type="CDD" id="cd01948">
    <property type="entry name" value="EAL"/>
    <property type="match status" value="1"/>
</dbReference>
<evidence type="ECO:0000313" key="5">
    <source>
        <dbReference type="EMBL" id="MBC3909294.1"/>
    </source>
</evidence>
<dbReference type="SUPFAM" id="SSF141868">
    <property type="entry name" value="EAL domain-like"/>
    <property type="match status" value="1"/>
</dbReference>
<evidence type="ECO:0000259" key="3">
    <source>
        <dbReference type="PROSITE" id="PS50885"/>
    </source>
</evidence>
<sequence>MPDSLDRLTHFLRLRRIGVRLALSYGLLLVLFSIVLLLPISQIRKMTALSEKFARKEVQSLLYVQELSVSTENVGRALLQFLTVPYEQRVPEYTIVDEKNRQIDRLITALEASLSDDEQLKSLKILKEKRSIYNKYYLDTVNQLEEEGQDAAKASFIKQVKPALDALLDQSKTFLKREQELIVAHQAEAQRELEQTGMLVAVLSVLGVIMAAILAWLTTRSVVKPLARLEASALQIARGDYQTRFSPSKTEEVARVGEALNTMAEAIGIREQTVERLAYYDSLTGLPNRTLLLKTHEGKGLPHQGFILMDLARLKVINETLGFDTGDSVISDIALRLRKVIDNHTGHAAKPWLARLAGGAFAVLCENSSKVSIEELHHRIDAAMAAPVKCGSHSVDVSMVYGFAITAATPLPLMTLIRNAEVALYAAKRSTNASAWYTDAQEASRLTHLSLLSDLRSAVRKSELQMWLQPKLSLATGKAYGFEALVRWQHPVRGFISPAEFVPFAERTGYIGMLTMWMLEQAIVTLKNWQNNYPDQTIAVNVSTHDLRDASFPDQITALLRQYELSPNMLKLEITESGIMEDPGTTIELLNRLRAIGLDLSIDDFGTGYSSLSYLQRLPVSELKIDRSFVTDIDKLPATQGLVKAIIEMGHGLGLSVIAEGIETAAERESLRLLGCDSMQGYFASKPLYGDGLQKWLSSLPTD</sequence>
<evidence type="ECO:0000259" key="2">
    <source>
        <dbReference type="PROSITE" id="PS50883"/>
    </source>
</evidence>
<dbReference type="SMART" id="SM00267">
    <property type="entry name" value="GGDEF"/>
    <property type="match status" value="1"/>
</dbReference>
<feature type="domain" description="GGDEF" evidence="4">
    <location>
        <begin position="302"/>
        <end position="439"/>
    </location>
</feature>
<dbReference type="SUPFAM" id="SSF55073">
    <property type="entry name" value="Nucleotide cyclase"/>
    <property type="match status" value="1"/>
</dbReference>
<dbReference type="CDD" id="cd01949">
    <property type="entry name" value="GGDEF"/>
    <property type="match status" value="1"/>
</dbReference>
<dbReference type="Pfam" id="PF00672">
    <property type="entry name" value="HAMP"/>
    <property type="match status" value="1"/>
</dbReference>
<dbReference type="Gene3D" id="3.20.20.450">
    <property type="entry name" value="EAL domain"/>
    <property type="match status" value="1"/>
</dbReference>
<dbReference type="SUPFAM" id="SSF158472">
    <property type="entry name" value="HAMP domain-like"/>
    <property type="match status" value="1"/>
</dbReference>
<dbReference type="NCBIfam" id="TIGR00254">
    <property type="entry name" value="GGDEF"/>
    <property type="match status" value="1"/>
</dbReference>
<dbReference type="InterPro" id="IPR001633">
    <property type="entry name" value="EAL_dom"/>
</dbReference>
<feature type="domain" description="HAMP" evidence="3">
    <location>
        <begin position="220"/>
        <end position="272"/>
    </location>
</feature>
<gene>
    <name evidence="5" type="ORF">H8L47_17185</name>
</gene>
<dbReference type="PROSITE" id="PS50883">
    <property type="entry name" value="EAL"/>
    <property type="match status" value="1"/>
</dbReference>
<dbReference type="InterPro" id="IPR043128">
    <property type="entry name" value="Rev_trsase/Diguanyl_cyclase"/>
</dbReference>
<dbReference type="Pfam" id="PF00990">
    <property type="entry name" value="GGDEF"/>
    <property type="match status" value="1"/>
</dbReference>
<dbReference type="Pfam" id="PF00563">
    <property type="entry name" value="EAL"/>
    <property type="match status" value="1"/>
</dbReference>
<evidence type="ECO:0000259" key="4">
    <source>
        <dbReference type="PROSITE" id="PS50887"/>
    </source>
</evidence>